<dbReference type="SMART" id="SM00165">
    <property type="entry name" value="UBA"/>
    <property type="match status" value="1"/>
</dbReference>
<evidence type="ECO:0000256" key="5">
    <source>
        <dbReference type="ARBA" id="ARBA00022833"/>
    </source>
</evidence>
<dbReference type="CDD" id="cd14296">
    <property type="entry name" value="UBA1_scUBP14_like"/>
    <property type="match status" value="1"/>
</dbReference>
<feature type="region of interest" description="Disordered" evidence="9">
    <location>
        <begin position="226"/>
        <end position="255"/>
    </location>
</feature>
<dbReference type="OMA" id="AQHFPRK"/>
<dbReference type="SUPFAM" id="SSF57850">
    <property type="entry name" value="RING/U-box"/>
    <property type="match status" value="1"/>
</dbReference>
<feature type="domain" description="UBX" evidence="11">
    <location>
        <begin position="256"/>
        <end position="334"/>
    </location>
</feature>
<dbReference type="GO" id="GO:0008270">
    <property type="term" value="F:zinc ion binding"/>
    <property type="evidence" value="ECO:0007669"/>
    <property type="project" value="UniProtKB-KW"/>
</dbReference>
<dbReference type="Proteomes" id="UP000011083">
    <property type="component" value="Unassembled WGS sequence"/>
</dbReference>
<dbReference type="InterPro" id="IPR043145">
    <property type="entry name" value="Znf_ZZ_sf"/>
</dbReference>
<evidence type="ECO:0000256" key="9">
    <source>
        <dbReference type="SAM" id="MobiDB-lite"/>
    </source>
</evidence>
<dbReference type="OrthoDB" id="10002971at2759"/>
<dbReference type="Gene3D" id="3.10.20.90">
    <property type="entry name" value="Phosphatidylinositol 3-kinase Catalytic Subunit, Chain A, domain 1"/>
    <property type="match status" value="1"/>
</dbReference>
<organism evidence="13 14">
    <name type="scientific">Acanthamoeba castellanii (strain ATCC 30010 / Neff)</name>
    <dbReference type="NCBI Taxonomy" id="1257118"/>
    <lineage>
        <taxon>Eukaryota</taxon>
        <taxon>Amoebozoa</taxon>
        <taxon>Discosea</taxon>
        <taxon>Longamoebia</taxon>
        <taxon>Centramoebida</taxon>
        <taxon>Acanthamoebidae</taxon>
        <taxon>Acanthamoeba</taxon>
    </lineage>
</organism>
<evidence type="ECO:0000259" key="12">
    <source>
        <dbReference type="PROSITE" id="PS50135"/>
    </source>
</evidence>
<dbReference type="GeneID" id="14918881"/>
<dbReference type="Pfam" id="PF00569">
    <property type="entry name" value="ZZ"/>
    <property type="match status" value="1"/>
</dbReference>
<accession>L8H0N6</accession>
<keyword evidence="2" id="KW-0963">Cytoplasm</keyword>
<evidence type="ECO:0000256" key="4">
    <source>
        <dbReference type="ARBA" id="ARBA00022771"/>
    </source>
</evidence>
<keyword evidence="5" id="KW-0862">Zinc</keyword>
<feature type="coiled-coil region" evidence="8">
    <location>
        <begin position="140"/>
        <end position="175"/>
    </location>
</feature>
<gene>
    <name evidence="13" type="ORF">ACA1_372050</name>
</gene>
<dbReference type="GO" id="GO:1903094">
    <property type="term" value="P:negative regulation of protein K48-linked deubiquitination"/>
    <property type="evidence" value="ECO:0007669"/>
    <property type="project" value="TreeGrafter"/>
</dbReference>
<dbReference type="InterPro" id="IPR009060">
    <property type="entry name" value="UBA-like_sf"/>
</dbReference>
<dbReference type="SMART" id="SM00166">
    <property type="entry name" value="UBX"/>
    <property type="match status" value="1"/>
</dbReference>
<dbReference type="InterPro" id="IPR015940">
    <property type="entry name" value="UBA"/>
</dbReference>
<evidence type="ECO:0000259" key="11">
    <source>
        <dbReference type="PROSITE" id="PS50033"/>
    </source>
</evidence>
<keyword evidence="14" id="KW-1185">Reference proteome</keyword>
<keyword evidence="6 8" id="KW-0175">Coiled coil</keyword>
<dbReference type="CDD" id="cd01767">
    <property type="entry name" value="UBX"/>
    <property type="match status" value="1"/>
</dbReference>
<evidence type="ECO:0000256" key="2">
    <source>
        <dbReference type="ARBA" id="ARBA00022490"/>
    </source>
</evidence>
<dbReference type="CDD" id="cd02249">
    <property type="entry name" value="ZZ"/>
    <property type="match status" value="1"/>
</dbReference>
<evidence type="ECO:0000256" key="1">
    <source>
        <dbReference type="ARBA" id="ARBA00004496"/>
    </source>
</evidence>
<dbReference type="GO" id="GO:0005634">
    <property type="term" value="C:nucleus"/>
    <property type="evidence" value="ECO:0007669"/>
    <property type="project" value="TreeGrafter"/>
</dbReference>
<dbReference type="SUPFAM" id="SSF46934">
    <property type="entry name" value="UBA-like"/>
    <property type="match status" value="1"/>
</dbReference>
<dbReference type="Pfam" id="PF00789">
    <property type="entry name" value="UBX"/>
    <property type="match status" value="1"/>
</dbReference>
<dbReference type="SUPFAM" id="SSF54236">
    <property type="entry name" value="Ubiquitin-like"/>
    <property type="match status" value="1"/>
</dbReference>
<protein>
    <submittedName>
        <fullName evidence="13">UBX domain containing protein</fullName>
    </submittedName>
</protein>
<dbReference type="STRING" id="1257118.L8H0N6"/>
<dbReference type="InterPro" id="IPR000433">
    <property type="entry name" value="Znf_ZZ"/>
</dbReference>
<dbReference type="Pfam" id="PF22562">
    <property type="entry name" value="UBA_7"/>
    <property type="match status" value="1"/>
</dbReference>
<reference evidence="13 14" key="1">
    <citation type="journal article" date="2013" name="Genome Biol.">
        <title>Genome of Acanthamoeba castellanii highlights extensive lateral gene transfer and early evolution of tyrosine kinase signaling.</title>
        <authorList>
            <person name="Clarke M."/>
            <person name="Lohan A.J."/>
            <person name="Liu B."/>
            <person name="Lagkouvardos I."/>
            <person name="Roy S."/>
            <person name="Zafar N."/>
            <person name="Bertelli C."/>
            <person name="Schilde C."/>
            <person name="Kianianmomeni A."/>
            <person name="Burglin T.R."/>
            <person name="Frech C."/>
            <person name="Turcotte B."/>
            <person name="Kopec K.O."/>
            <person name="Synnott J.M."/>
            <person name="Choo C."/>
            <person name="Paponov I."/>
            <person name="Finkler A."/>
            <person name="Soon Heng Tan C."/>
            <person name="Hutchins A.P."/>
            <person name="Weinmeier T."/>
            <person name="Rattei T."/>
            <person name="Chu J.S."/>
            <person name="Gimenez G."/>
            <person name="Irimia M."/>
            <person name="Rigden D.J."/>
            <person name="Fitzpatrick D.A."/>
            <person name="Lorenzo-Morales J."/>
            <person name="Bateman A."/>
            <person name="Chiu C.H."/>
            <person name="Tang P."/>
            <person name="Hegemann P."/>
            <person name="Fromm H."/>
            <person name="Raoult D."/>
            <person name="Greub G."/>
            <person name="Miranda-Saavedra D."/>
            <person name="Chen N."/>
            <person name="Nash P."/>
            <person name="Ginger M.L."/>
            <person name="Horn M."/>
            <person name="Schaap P."/>
            <person name="Caler L."/>
            <person name="Loftus B."/>
        </authorList>
    </citation>
    <scope>NUCLEOTIDE SEQUENCE [LARGE SCALE GENOMIC DNA]</scope>
    <source>
        <strain evidence="13 14">Neff</strain>
    </source>
</reference>
<evidence type="ECO:0000256" key="7">
    <source>
        <dbReference type="PROSITE-ProRule" id="PRU00228"/>
    </source>
</evidence>
<dbReference type="InterPro" id="IPR029071">
    <property type="entry name" value="Ubiquitin-like_domsf"/>
</dbReference>
<feature type="compositionally biased region" description="Low complexity" evidence="9">
    <location>
        <begin position="46"/>
        <end position="61"/>
    </location>
</feature>
<dbReference type="GO" id="GO:0032435">
    <property type="term" value="P:negative regulation of proteasomal ubiquitin-dependent protein catabolic process"/>
    <property type="evidence" value="ECO:0007669"/>
    <property type="project" value="TreeGrafter"/>
</dbReference>
<dbReference type="PANTHER" id="PTHR46340">
    <property type="entry name" value="UBX DOMAIN-CONTAINING PROTEIN 1"/>
    <property type="match status" value="1"/>
</dbReference>
<evidence type="ECO:0000256" key="3">
    <source>
        <dbReference type="ARBA" id="ARBA00022723"/>
    </source>
</evidence>
<dbReference type="SMART" id="SM00291">
    <property type="entry name" value="ZnF_ZZ"/>
    <property type="match status" value="1"/>
</dbReference>
<dbReference type="RefSeq" id="XP_004340353.1">
    <property type="nucleotide sequence ID" value="XM_004340305.1"/>
</dbReference>
<feature type="domain" description="ZZ-type" evidence="12">
    <location>
        <begin position="75"/>
        <end position="128"/>
    </location>
</feature>
<keyword evidence="3" id="KW-0479">Metal-binding</keyword>
<dbReference type="PROSITE" id="PS50135">
    <property type="entry name" value="ZF_ZZ_2"/>
    <property type="match status" value="1"/>
</dbReference>
<dbReference type="InterPro" id="IPR001012">
    <property type="entry name" value="UBX_dom"/>
</dbReference>
<name>L8H0N6_ACACF</name>
<keyword evidence="4 7" id="KW-0863">Zinc-finger</keyword>
<dbReference type="PANTHER" id="PTHR46340:SF1">
    <property type="entry name" value="UBX DOMAIN-CONTAINING PROTEIN 1"/>
    <property type="match status" value="1"/>
</dbReference>
<dbReference type="Gene3D" id="1.10.8.10">
    <property type="entry name" value="DNA helicase RuvA subunit, C-terminal domain"/>
    <property type="match status" value="1"/>
</dbReference>
<dbReference type="GO" id="GO:0005737">
    <property type="term" value="C:cytoplasm"/>
    <property type="evidence" value="ECO:0007669"/>
    <property type="project" value="UniProtKB-SubCell"/>
</dbReference>
<dbReference type="GO" id="GO:0036435">
    <property type="term" value="F:K48-linked polyubiquitin modification-dependent protein binding"/>
    <property type="evidence" value="ECO:0007669"/>
    <property type="project" value="TreeGrafter"/>
</dbReference>
<dbReference type="KEGG" id="acan:ACA1_372050"/>
<evidence type="ECO:0000313" key="13">
    <source>
        <dbReference type="EMBL" id="ELR18333.1"/>
    </source>
</evidence>
<dbReference type="PROSITE" id="PS50033">
    <property type="entry name" value="UBX"/>
    <property type="match status" value="1"/>
</dbReference>
<evidence type="ECO:0000313" key="14">
    <source>
        <dbReference type="Proteomes" id="UP000011083"/>
    </source>
</evidence>
<dbReference type="AlphaFoldDB" id="L8H0N6"/>
<feature type="domain" description="UBA" evidence="10">
    <location>
        <begin position="1"/>
        <end position="39"/>
    </location>
</feature>
<dbReference type="PROSITE" id="PS50030">
    <property type="entry name" value="UBA"/>
    <property type="match status" value="1"/>
</dbReference>
<dbReference type="VEuPathDB" id="AmoebaDB:ACA1_372050"/>
<evidence type="ECO:0000259" key="10">
    <source>
        <dbReference type="PROSITE" id="PS50030"/>
    </source>
</evidence>
<feature type="region of interest" description="Disordered" evidence="9">
    <location>
        <begin position="42"/>
        <end position="70"/>
    </location>
</feature>
<sequence>MASVAQLMEMGFSQGQAAKAIAATGNTSTEAAMEWIFSHPESAEDAPAAATGGNAPTGQAPQPMAVDGAEKPPTVHNALCDTCKDQIVGTRHKCKSCKDYDLCDACYEKRLINHDPDHEFGHFTEDIPMPERKPLTPEEREAALKRLEEKRKEVLRLKQEEEKKAERERELKRRQMGKEILAAKEKFKEEQIQRDLALRKKEKQEEARALREIKEKLAREKAAKLAARQPAAAAAPAPAPAAAAPAAQPVAASSASTATEAVVQVRFPDGKTLQNSFKPDDSLRVVHSWVQASRTDGRPFALSTTFPRKDYSGSSLDSTTLRAADLVPRGALIVKNL</sequence>
<evidence type="ECO:0000256" key="8">
    <source>
        <dbReference type="SAM" id="Coils"/>
    </source>
</evidence>
<proteinExistence type="predicted"/>
<comment type="subcellular location">
    <subcellularLocation>
        <location evidence="1">Cytoplasm</location>
    </subcellularLocation>
</comment>
<dbReference type="Gene3D" id="3.30.60.90">
    <property type="match status" value="1"/>
</dbReference>
<dbReference type="GO" id="GO:0031397">
    <property type="term" value="P:negative regulation of protein ubiquitination"/>
    <property type="evidence" value="ECO:0007669"/>
    <property type="project" value="TreeGrafter"/>
</dbReference>
<dbReference type="EMBL" id="KB007960">
    <property type="protein sequence ID" value="ELR18333.1"/>
    <property type="molecule type" value="Genomic_DNA"/>
</dbReference>
<evidence type="ECO:0000256" key="6">
    <source>
        <dbReference type="ARBA" id="ARBA00023054"/>
    </source>
</evidence>